<evidence type="ECO:0000256" key="9">
    <source>
        <dbReference type="ARBA" id="ARBA00022989"/>
    </source>
</evidence>
<feature type="transmembrane region" description="Helical" evidence="12">
    <location>
        <begin position="29"/>
        <end position="48"/>
    </location>
</feature>
<feature type="domain" description="Motility protein A N-terminal" evidence="14">
    <location>
        <begin position="6"/>
        <end position="93"/>
    </location>
</feature>
<evidence type="ECO:0000256" key="3">
    <source>
        <dbReference type="ARBA" id="ARBA00022448"/>
    </source>
</evidence>
<dbReference type="InterPro" id="IPR000540">
    <property type="entry name" value="Flag_MotA_CS"/>
</dbReference>
<keyword evidence="9 12" id="KW-1133">Transmembrane helix</keyword>
<dbReference type="PANTHER" id="PTHR30433">
    <property type="entry name" value="CHEMOTAXIS PROTEIN MOTA"/>
    <property type="match status" value="1"/>
</dbReference>
<keyword evidence="11 12" id="KW-0472">Membrane</keyword>
<evidence type="ECO:0000256" key="12">
    <source>
        <dbReference type="SAM" id="Phobius"/>
    </source>
</evidence>
<evidence type="ECO:0000256" key="5">
    <source>
        <dbReference type="ARBA" id="ARBA00022500"/>
    </source>
</evidence>
<keyword evidence="16" id="KW-1185">Reference proteome</keyword>
<organism evidence="15 16">
    <name type="scientific">Heliophilum fasciatum</name>
    <dbReference type="NCBI Taxonomy" id="35700"/>
    <lineage>
        <taxon>Bacteria</taxon>
        <taxon>Bacillati</taxon>
        <taxon>Bacillota</taxon>
        <taxon>Clostridia</taxon>
        <taxon>Eubacteriales</taxon>
        <taxon>Heliobacteriaceae</taxon>
        <taxon>Heliophilum</taxon>
    </lineage>
</organism>
<evidence type="ECO:0000256" key="4">
    <source>
        <dbReference type="ARBA" id="ARBA00022475"/>
    </source>
</evidence>
<evidence type="ECO:0000313" key="15">
    <source>
        <dbReference type="EMBL" id="TCP64983.1"/>
    </source>
</evidence>
<dbReference type="GO" id="GO:0005886">
    <property type="term" value="C:plasma membrane"/>
    <property type="evidence" value="ECO:0007669"/>
    <property type="project" value="UniProtKB-SubCell"/>
</dbReference>
<keyword evidence="10" id="KW-0406">Ion transport</keyword>
<dbReference type="InterPro" id="IPR047055">
    <property type="entry name" value="MotA-like"/>
</dbReference>
<comment type="caution">
    <text evidence="15">The sequence shown here is derived from an EMBL/GenBank/DDBJ whole genome shotgun (WGS) entry which is preliminary data.</text>
</comment>
<dbReference type="Proteomes" id="UP000294813">
    <property type="component" value="Unassembled WGS sequence"/>
</dbReference>
<evidence type="ECO:0000259" key="13">
    <source>
        <dbReference type="Pfam" id="PF01618"/>
    </source>
</evidence>
<dbReference type="EMBL" id="SLXT01000007">
    <property type="protein sequence ID" value="TCP64983.1"/>
    <property type="molecule type" value="Genomic_DNA"/>
</dbReference>
<accession>A0A4R2RP54</accession>
<evidence type="ECO:0000256" key="2">
    <source>
        <dbReference type="ARBA" id="ARBA00008038"/>
    </source>
</evidence>
<dbReference type="InterPro" id="IPR002898">
    <property type="entry name" value="MotA_ExbB_proton_chnl"/>
</dbReference>
<dbReference type="Pfam" id="PF01618">
    <property type="entry name" value="MotA_ExbB"/>
    <property type="match status" value="1"/>
</dbReference>
<dbReference type="RefSeq" id="WP_131918787.1">
    <property type="nucleotide sequence ID" value="NZ_JAOQNU010000007.1"/>
</dbReference>
<evidence type="ECO:0000256" key="6">
    <source>
        <dbReference type="ARBA" id="ARBA00022692"/>
    </source>
</evidence>
<dbReference type="OrthoDB" id="9806929at2"/>
<keyword evidence="8" id="KW-0375">Hydrogen ion transport</keyword>
<dbReference type="PANTHER" id="PTHR30433:SF3">
    <property type="entry name" value="MOTILITY PROTEIN A"/>
    <property type="match status" value="1"/>
</dbReference>
<evidence type="ECO:0000256" key="8">
    <source>
        <dbReference type="ARBA" id="ARBA00022781"/>
    </source>
</evidence>
<evidence type="ECO:0000259" key="14">
    <source>
        <dbReference type="Pfam" id="PF20560"/>
    </source>
</evidence>
<comment type="subcellular location">
    <subcellularLocation>
        <location evidence="1">Cell membrane</location>
        <topology evidence="1">Multi-pass membrane protein</topology>
    </subcellularLocation>
</comment>
<evidence type="ECO:0000256" key="1">
    <source>
        <dbReference type="ARBA" id="ARBA00004651"/>
    </source>
</evidence>
<dbReference type="PROSITE" id="PS01307">
    <property type="entry name" value="MOTA"/>
    <property type="match status" value="1"/>
</dbReference>
<evidence type="ECO:0000256" key="10">
    <source>
        <dbReference type="ARBA" id="ARBA00023065"/>
    </source>
</evidence>
<keyword evidence="3" id="KW-0813">Transport</keyword>
<dbReference type="GO" id="GO:0071978">
    <property type="term" value="P:bacterial-type flagellum-dependent swarming motility"/>
    <property type="evidence" value="ECO:0007669"/>
    <property type="project" value="InterPro"/>
</dbReference>
<keyword evidence="5" id="KW-0145">Chemotaxis</keyword>
<reference evidence="15 16" key="1">
    <citation type="submission" date="2019-03" db="EMBL/GenBank/DDBJ databases">
        <title>Genomic Encyclopedia of Type Strains, Phase IV (KMG-IV): sequencing the most valuable type-strain genomes for metagenomic binning, comparative biology and taxonomic classification.</title>
        <authorList>
            <person name="Goeker M."/>
        </authorList>
    </citation>
    <scope>NUCLEOTIDE SEQUENCE [LARGE SCALE GENOMIC DNA]</scope>
    <source>
        <strain evidence="15 16">DSM 11170</strain>
    </source>
</reference>
<sequence>MDLATIIGVPLAFLVVVVGMVVKGANPAALLNPAAIIIIFVGLVAAMLNSYPMKELKKIPTLLGIIFKEQKLVEPKTIIVQMTEMAQQARREGLLSLETVIENLDEPFLKNGIRLIVDGQAEEFVRELLEADIEAMEERHRANAGMFTAAGGVAPTLGVLGAVIGLIGALGNLSDVNKLGTMIAAAFVATLFGIFTGYVIAHPFASKLKRKSAEEVKIKTMMLEGILSIQIGSSPMQIKDKMMIHLTQKEREELEKETGGR</sequence>
<keyword evidence="6 12" id="KW-0812">Transmembrane</keyword>
<evidence type="ECO:0000256" key="11">
    <source>
        <dbReference type="ARBA" id="ARBA00023136"/>
    </source>
</evidence>
<dbReference type="GO" id="GO:1902600">
    <property type="term" value="P:proton transmembrane transport"/>
    <property type="evidence" value="ECO:0007669"/>
    <property type="project" value="UniProtKB-KW"/>
</dbReference>
<dbReference type="GO" id="GO:0006935">
    <property type="term" value="P:chemotaxis"/>
    <property type="evidence" value="ECO:0007669"/>
    <property type="project" value="UniProtKB-KW"/>
</dbReference>
<comment type="similarity">
    <text evidence="2">Belongs to the MotA family.</text>
</comment>
<dbReference type="AlphaFoldDB" id="A0A4R2RP54"/>
<protein>
    <submittedName>
        <fullName evidence="15">Chemotaxis protein MotA</fullName>
    </submittedName>
</protein>
<dbReference type="NCBIfam" id="NF005997">
    <property type="entry name" value="PRK08124.1"/>
    <property type="match status" value="1"/>
</dbReference>
<name>A0A4R2RP54_9FIRM</name>
<evidence type="ECO:0000313" key="16">
    <source>
        <dbReference type="Proteomes" id="UP000294813"/>
    </source>
</evidence>
<gene>
    <name evidence="15" type="ORF">EDD73_10753</name>
</gene>
<keyword evidence="7" id="KW-0283">Flagellar rotation</keyword>
<feature type="transmembrane region" description="Helical" evidence="12">
    <location>
        <begin position="146"/>
        <end position="170"/>
    </location>
</feature>
<feature type="domain" description="MotA/TolQ/ExbB proton channel" evidence="13">
    <location>
        <begin position="102"/>
        <end position="218"/>
    </location>
</feature>
<keyword evidence="4" id="KW-1003">Cell membrane</keyword>
<proteinExistence type="inferred from homology"/>
<feature type="transmembrane region" description="Helical" evidence="12">
    <location>
        <begin position="182"/>
        <end position="201"/>
    </location>
</feature>
<evidence type="ECO:0000256" key="7">
    <source>
        <dbReference type="ARBA" id="ARBA00022779"/>
    </source>
</evidence>
<dbReference type="Pfam" id="PF20560">
    <property type="entry name" value="MotA_N"/>
    <property type="match status" value="1"/>
</dbReference>
<dbReference type="InterPro" id="IPR046786">
    <property type="entry name" value="MotA_N"/>
</dbReference>